<accession>V8P227</accession>
<sequence length="1333" mass="146610">MAPGLSTIGWKILQTSPLPLNKEDPSSSNLGLSQPRQHFPSRFDYEPGLPYKIGPTHVAAYNQPPVALSPITCHLVDLEKDRRNRIMKGGGEIFIPGFPPLKAKVGLEENLEAILKEEGSAHRPADNPSDSGYRHVTAGHCDHHKCESVAKHLNFDHMMEAATVVKHEKRSEVAFVGAVDRPVCRILSFIILSQCVWLGDDGTQIGKLVSSGSDKMGARQYYRQIIRDSQPQLQLTTLVAKRWGGGNPASPIESACRKLAGKAANGDQVISSPAPPGCRNITNPRKCEACSPLTFFSGVVNFGQFLNDWLEVKDHPVPMFLSLERLKMGGLQLPEFTPGLRFEKRCYGETYKQKVLTQIPKDDKPSEVKSKIPLSRGTGSTGKKFLSHHRLTSPSSLGGASLAATTTALLSSAFCASTHQALDPAALPLPLPLSLSASSIPSSLSDLPGCPNVDPDSHASSSDSAAGGLVADGPQHKITKQHSAPTHSKATPKPAKTHLAPFLTTPPACRIALLTSGTPKGSIAIVSPPPTQTVLVSHPTAPYREDKGQLCTKEHDVYAGDPGSKAHQPSAPNSRTAGGRPVRPAGREGVVLAGKGVVHRKTHTKQSKKERERKRKRERERKRGREGGRERGKKRKRKREKERKRGREGGREKGKKRKREKEKGEREREREGGRKGKRENEGERGGGEKERKKRERERGGKERKKERERKRHRETEKERKRKREGERGTGREREREKGRREREKGKRKRGRERGERKRKKGEEHLFNANSYLKGVDFISQNSPVSHAWLTGEFWELESTSLLNIKLNFKSSGIATEIKDPVWGEGGAYLDSVHRIPKNRIVKFDHSPEIRFARIQKVAPIFLQDLEGSGDQAEIHLELKRDWPFILGSNADGLRGVPRSTLHSAGPWLTSVPLATVGSYNGAEKQTIPHPYDRHHIPTGHMIPIWGLGNQQVLKKKKRLEFPRVTKVKQGKPDLLSDRVIHSATAATKKGCKIGHASLRIVASLSQRNPGRGCGCKPKMTCNQPNQTVSLRTVSLNSPLGNAKKNDPQIVPAPPTPSSPKLQSASKLVGSSSTAAGHSTGKAASNTGSTLSITHSPPQVKHPTWGNLFFSSPTTTQRSTMGRHSTGKASNTGSITSLSPPLLTCSLTLARKMPLALICRYFSSRDNGASTRRCKSSAFCSDGFWIKACTQPPPSLTSPNTQRHKDTTKIICEMQPLANGRIPLQGRKSKIRSQCVPGSHDPLWRPSDQDSQWGKLDSLNNHVTKQRTAAIRLTATPSPPCRVVVTKTEGGRRIKDIPPHLTFPQSCDQNSDNGQLARIYDCCHVPGVMSERKF</sequence>
<feature type="compositionally biased region" description="Polar residues" evidence="1">
    <location>
        <begin position="1108"/>
        <end position="1132"/>
    </location>
</feature>
<dbReference type="PANTHER" id="PTHR31534:SF3">
    <property type="entry name" value="HPC2-RELATED DOMAIN-CONTAINING PROTEIN"/>
    <property type="match status" value="1"/>
</dbReference>
<feature type="compositionally biased region" description="Polar residues" evidence="1">
    <location>
        <begin position="1085"/>
        <end position="1096"/>
    </location>
</feature>
<dbReference type="EMBL" id="AZIM01001134">
    <property type="protein sequence ID" value="ETE67968.1"/>
    <property type="molecule type" value="Genomic_DNA"/>
</dbReference>
<gene>
    <name evidence="2" type="primary">ZC3H13</name>
    <name evidence="2" type="ORF">L345_06255</name>
</gene>
<feature type="region of interest" description="Disordered" evidence="1">
    <location>
        <begin position="555"/>
        <end position="761"/>
    </location>
</feature>
<proteinExistence type="predicted"/>
<evidence type="ECO:0000256" key="1">
    <source>
        <dbReference type="SAM" id="MobiDB-lite"/>
    </source>
</evidence>
<feature type="non-terminal residue" evidence="2">
    <location>
        <position position="1"/>
    </location>
</feature>
<dbReference type="InterPro" id="IPR053109">
    <property type="entry name" value="Ser/Thr-Kinase-Related"/>
</dbReference>
<feature type="compositionally biased region" description="Basic and acidic residues" evidence="1">
    <location>
        <begin position="713"/>
        <end position="744"/>
    </location>
</feature>
<feature type="compositionally biased region" description="Basic residues" evidence="1">
    <location>
        <begin position="597"/>
        <end position="620"/>
    </location>
</feature>
<evidence type="ECO:0000313" key="2">
    <source>
        <dbReference type="EMBL" id="ETE67968.1"/>
    </source>
</evidence>
<name>V8P227_OPHHA</name>
<keyword evidence="3" id="KW-1185">Reference proteome</keyword>
<feature type="compositionally biased region" description="Basic and acidic residues" evidence="1">
    <location>
        <begin position="621"/>
        <end position="630"/>
    </location>
</feature>
<dbReference type="PANTHER" id="PTHR31534">
    <property type="entry name" value="ATAXIN 7, ISOFORM A"/>
    <property type="match status" value="1"/>
</dbReference>
<feature type="compositionally biased region" description="Basic and acidic residues" evidence="1">
    <location>
        <begin position="752"/>
        <end position="761"/>
    </location>
</feature>
<feature type="region of interest" description="Disordered" evidence="1">
    <location>
        <begin position="362"/>
        <end position="397"/>
    </location>
</feature>
<comment type="caution">
    <text evidence="2">The sequence shown here is derived from an EMBL/GenBank/DDBJ whole genome shotgun (WGS) entry which is preliminary data.</text>
</comment>
<organism evidence="2 3">
    <name type="scientific">Ophiophagus hannah</name>
    <name type="common">King cobra</name>
    <name type="synonym">Naja hannah</name>
    <dbReference type="NCBI Taxonomy" id="8665"/>
    <lineage>
        <taxon>Eukaryota</taxon>
        <taxon>Metazoa</taxon>
        <taxon>Chordata</taxon>
        <taxon>Craniata</taxon>
        <taxon>Vertebrata</taxon>
        <taxon>Euteleostomi</taxon>
        <taxon>Lepidosauria</taxon>
        <taxon>Squamata</taxon>
        <taxon>Bifurcata</taxon>
        <taxon>Unidentata</taxon>
        <taxon>Episquamata</taxon>
        <taxon>Toxicofera</taxon>
        <taxon>Serpentes</taxon>
        <taxon>Colubroidea</taxon>
        <taxon>Elapidae</taxon>
        <taxon>Elapinae</taxon>
        <taxon>Ophiophagus</taxon>
    </lineage>
</organism>
<feature type="region of interest" description="Disordered" evidence="1">
    <location>
        <begin position="444"/>
        <end position="501"/>
    </location>
</feature>
<feature type="compositionally biased region" description="Basic residues" evidence="1">
    <location>
        <begin position="631"/>
        <end position="642"/>
    </location>
</feature>
<feature type="compositionally biased region" description="Basic and acidic residues" evidence="1">
    <location>
        <begin position="643"/>
        <end position="652"/>
    </location>
</feature>
<evidence type="ECO:0000313" key="3">
    <source>
        <dbReference type="Proteomes" id="UP000018936"/>
    </source>
</evidence>
<reference evidence="2 3" key="1">
    <citation type="journal article" date="2013" name="Proc. Natl. Acad. Sci. U.S.A.">
        <title>The king cobra genome reveals dynamic gene evolution and adaptation in the snake venom system.</title>
        <authorList>
            <person name="Vonk F.J."/>
            <person name="Casewell N.R."/>
            <person name="Henkel C.V."/>
            <person name="Heimberg A.M."/>
            <person name="Jansen H.J."/>
            <person name="McCleary R.J."/>
            <person name="Kerkkamp H.M."/>
            <person name="Vos R.A."/>
            <person name="Guerreiro I."/>
            <person name="Calvete J.J."/>
            <person name="Wuster W."/>
            <person name="Woods A.E."/>
            <person name="Logan J.M."/>
            <person name="Harrison R.A."/>
            <person name="Castoe T.A."/>
            <person name="de Koning A.P."/>
            <person name="Pollock D.D."/>
            <person name="Yandell M."/>
            <person name="Calderon D."/>
            <person name="Renjifo C."/>
            <person name="Currier R.B."/>
            <person name="Salgado D."/>
            <person name="Pla D."/>
            <person name="Sanz L."/>
            <person name="Hyder A.S."/>
            <person name="Ribeiro J.M."/>
            <person name="Arntzen J.W."/>
            <person name="van den Thillart G.E."/>
            <person name="Boetzer M."/>
            <person name="Pirovano W."/>
            <person name="Dirks R.P."/>
            <person name="Spaink H.P."/>
            <person name="Duboule D."/>
            <person name="McGlinn E."/>
            <person name="Kini R.M."/>
            <person name="Richardson M.K."/>
        </authorList>
    </citation>
    <scope>NUCLEOTIDE SEQUENCE</scope>
    <source>
        <tissue evidence="2">Blood</tissue>
    </source>
</reference>
<protein>
    <submittedName>
        <fullName evidence="2">Zinc finger CCCH domain-containing protein 13</fullName>
    </submittedName>
</protein>
<feature type="compositionally biased region" description="Low complexity" evidence="1">
    <location>
        <begin position="1069"/>
        <end position="1084"/>
    </location>
</feature>
<feature type="compositionally biased region" description="Basic and acidic residues" evidence="1">
    <location>
        <begin position="661"/>
        <end position="705"/>
    </location>
</feature>
<dbReference type="Proteomes" id="UP000018936">
    <property type="component" value="Unassembled WGS sequence"/>
</dbReference>
<feature type="region of interest" description="Disordered" evidence="1">
    <location>
        <begin position="1036"/>
        <end position="1132"/>
    </location>
</feature>
<feature type="compositionally biased region" description="Low complexity" evidence="1">
    <location>
        <begin position="458"/>
        <end position="473"/>
    </location>
</feature>